<organism evidence="1 2">
    <name type="scientific">Protopolystoma xenopodis</name>
    <dbReference type="NCBI Taxonomy" id="117903"/>
    <lineage>
        <taxon>Eukaryota</taxon>
        <taxon>Metazoa</taxon>
        <taxon>Spiralia</taxon>
        <taxon>Lophotrochozoa</taxon>
        <taxon>Platyhelminthes</taxon>
        <taxon>Monogenea</taxon>
        <taxon>Polyopisthocotylea</taxon>
        <taxon>Polystomatidea</taxon>
        <taxon>Polystomatidae</taxon>
        <taxon>Protopolystoma</taxon>
    </lineage>
</organism>
<protein>
    <submittedName>
        <fullName evidence="1">Uncharacterized protein</fullName>
    </submittedName>
</protein>
<keyword evidence="2" id="KW-1185">Reference proteome</keyword>
<name>A0A448WSL8_9PLAT</name>
<accession>A0A448WSL8</accession>
<dbReference type="Proteomes" id="UP000784294">
    <property type="component" value="Unassembled WGS sequence"/>
</dbReference>
<evidence type="ECO:0000313" key="1">
    <source>
        <dbReference type="EMBL" id="VEL19257.1"/>
    </source>
</evidence>
<reference evidence="1" key="1">
    <citation type="submission" date="2018-11" db="EMBL/GenBank/DDBJ databases">
        <authorList>
            <consortium name="Pathogen Informatics"/>
        </authorList>
    </citation>
    <scope>NUCLEOTIDE SEQUENCE</scope>
</reference>
<dbReference type="EMBL" id="CAAALY010040794">
    <property type="protein sequence ID" value="VEL19257.1"/>
    <property type="molecule type" value="Genomic_DNA"/>
</dbReference>
<dbReference type="InterPro" id="IPR009524">
    <property type="entry name" value="CFAP68"/>
</dbReference>
<dbReference type="AlphaFoldDB" id="A0A448WSL8"/>
<proteinExistence type="predicted"/>
<sequence>MRIFPILAKFTAPKITNAVNSSLNRSIEMELHSFLRKLERESVSPGHGYGLETLIGNWVEERHDLAYVTRPQPLTSEYSNNFCTSNQKDCDRSLNLKPNPAPNYPGRNYFAFPGHQPELDGDQTAHSSMITSYMAANAYWAKLMASHKDE</sequence>
<dbReference type="GO" id="GO:0030317">
    <property type="term" value="P:flagellated sperm motility"/>
    <property type="evidence" value="ECO:0007669"/>
    <property type="project" value="InterPro"/>
</dbReference>
<dbReference type="Pfam" id="PF06608">
    <property type="entry name" value="CFAP68"/>
    <property type="match status" value="1"/>
</dbReference>
<dbReference type="GO" id="GO:0005634">
    <property type="term" value="C:nucleus"/>
    <property type="evidence" value="ECO:0007669"/>
    <property type="project" value="InterPro"/>
</dbReference>
<dbReference type="OrthoDB" id="9970063at2759"/>
<evidence type="ECO:0000313" key="2">
    <source>
        <dbReference type="Proteomes" id="UP000784294"/>
    </source>
</evidence>
<gene>
    <name evidence="1" type="ORF">PXEA_LOCUS12697</name>
</gene>
<comment type="caution">
    <text evidence="1">The sequence shown here is derived from an EMBL/GenBank/DDBJ whole genome shotgun (WGS) entry which is preliminary data.</text>
</comment>